<dbReference type="Proteomes" id="UP000218644">
    <property type="component" value="Unassembled WGS sequence"/>
</dbReference>
<dbReference type="GO" id="GO:0005886">
    <property type="term" value="C:plasma membrane"/>
    <property type="evidence" value="ECO:0007669"/>
    <property type="project" value="TreeGrafter"/>
</dbReference>
<reference evidence="5 6" key="1">
    <citation type="submission" date="2017-08" db="EMBL/GenBank/DDBJ databases">
        <title>WGS of Clinical strains of the CDC Group NO-1 linked to zoonotic infections in humans.</title>
        <authorList>
            <person name="Bernier A.-M."/>
            <person name="Bernard K."/>
        </authorList>
    </citation>
    <scope>NUCLEOTIDE SEQUENCE [LARGE SCALE GENOMIC DNA]</scope>
    <source>
        <strain evidence="3 5">NML00-0135</strain>
        <strain evidence="4 6">NML79-0751</strain>
    </source>
</reference>
<accession>A0A2A2AQH6</accession>
<evidence type="ECO:0000313" key="3">
    <source>
        <dbReference type="EMBL" id="PAT38735.1"/>
    </source>
</evidence>
<comment type="caution">
    <text evidence="3">The sequence shown here is derived from an EMBL/GenBank/DDBJ whole genome shotgun (WGS) entry which is preliminary data.</text>
</comment>
<organism evidence="3 5">
    <name type="scientific">Vandammella animalimorsus</name>
    <dbReference type="NCBI Taxonomy" id="2029117"/>
    <lineage>
        <taxon>Bacteria</taxon>
        <taxon>Pseudomonadati</taxon>
        <taxon>Pseudomonadota</taxon>
        <taxon>Betaproteobacteria</taxon>
        <taxon>Burkholderiales</taxon>
        <taxon>Comamonadaceae</taxon>
        <taxon>Vandammella</taxon>
    </lineage>
</organism>
<dbReference type="PIRSF" id="PIRSF004548">
    <property type="entry name" value="CreD"/>
    <property type="match status" value="1"/>
</dbReference>
<protein>
    <submittedName>
        <fullName evidence="3">Cell envelope integrity protein CreD</fullName>
    </submittedName>
</protein>
<evidence type="ECO:0000256" key="2">
    <source>
        <dbReference type="SAM" id="Phobius"/>
    </source>
</evidence>
<dbReference type="Proteomes" id="UP000218054">
    <property type="component" value="Unassembled WGS sequence"/>
</dbReference>
<evidence type="ECO:0000313" key="6">
    <source>
        <dbReference type="Proteomes" id="UP000218644"/>
    </source>
</evidence>
<feature type="transmembrane region" description="Helical" evidence="2">
    <location>
        <begin position="367"/>
        <end position="389"/>
    </location>
</feature>
<feature type="transmembrane region" description="Helical" evidence="2">
    <location>
        <begin position="312"/>
        <end position="330"/>
    </location>
</feature>
<keyword evidence="2" id="KW-1133">Transmembrane helix</keyword>
<dbReference type="InterPro" id="IPR010364">
    <property type="entry name" value="Uncharacterised_IM_CreD"/>
</dbReference>
<dbReference type="EMBL" id="NSJB01000001">
    <property type="protein sequence ID" value="PAT38735.1"/>
    <property type="molecule type" value="Genomic_DNA"/>
</dbReference>
<name>A0A2A2AJI4_9BURK</name>
<accession>A0A2A2AJI4</accession>
<keyword evidence="2" id="KW-0812">Transmembrane</keyword>
<dbReference type="RefSeq" id="WP_095539013.1">
    <property type="nucleotide sequence ID" value="NZ_NSJB01000001.1"/>
</dbReference>
<dbReference type="Pfam" id="PF06123">
    <property type="entry name" value="CreD"/>
    <property type="match status" value="1"/>
</dbReference>
<dbReference type="AlphaFoldDB" id="A0A2A2AJI4"/>
<keyword evidence="2" id="KW-0472">Membrane</keyword>
<gene>
    <name evidence="4" type="ORF">CK623_08280</name>
    <name evidence="3" type="ORF">CK625_01145</name>
</gene>
<proteinExistence type="predicted"/>
<evidence type="ECO:0000256" key="1">
    <source>
        <dbReference type="SAM" id="MobiDB-lite"/>
    </source>
</evidence>
<feature type="transmembrane region" description="Helical" evidence="2">
    <location>
        <begin position="419"/>
        <end position="437"/>
    </location>
</feature>
<evidence type="ECO:0000313" key="5">
    <source>
        <dbReference type="Proteomes" id="UP000218054"/>
    </source>
</evidence>
<feature type="transmembrane region" description="Helical" evidence="2">
    <location>
        <begin position="396"/>
        <end position="413"/>
    </location>
</feature>
<dbReference type="PANTHER" id="PTHR30092:SF0">
    <property type="entry name" value="INNER MEMBRANE PROTEIN CRED"/>
    <property type="match status" value="1"/>
</dbReference>
<dbReference type="EMBL" id="NSJD01000012">
    <property type="protein sequence ID" value="PAT39889.1"/>
    <property type="molecule type" value="Genomic_DNA"/>
</dbReference>
<feature type="transmembrane region" description="Helical" evidence="2">
    <location>
        <begin position="342"/>
        <end position="361"/>
    </location>
</feature>
<keyword evidence="5" id="KW-1185">Reference proteome</keyword>
<feature type="compositionally biased region" description="Polar residues" evidence="1">
    <location>
        <begin position="452"/>
        <end position="462"/>
    </location>
</feature>
<evidence type="ECO:0000313" key="4">
    <source>
        <dbReference type="EMBL" id="PAT39889.1"/>
    </source>
</evidence>
<dbReference type="PANTHER" id="PTHR30092">
    <property type="entry name" value="INNER MEMBRANE PROTEIN CRED"/>
    <property type="match status" value="1"/>
</dbReference>
<feature type="region of interest" description="Disordered" evidence="1">
    <location>
        <begin position="452"/>
        <end position="475"/>
    </location>
</feature>
<feature type="transmembrane region" description="Helical" evidence="2">
    <location>
        <begin position="9"/>
        <end position="28"/>
    </location>
</feature>
<dbReference type="NCBIfam" id="NF008712">
    <property type="entry name" value="PRK11715.1-1"/>
    <property type="match status" value="1"/>
</dbReference>
<sequence>MQYRLATKIFIIGALVIVLQMALMMIYGQVQDRQRLHRKVQNDIAQSAAGAQTLIGPVLLIEYQEEFEEQVHDAQTGQTSTQLRQRQQRHLLPAQQLDWQGQADVQTRQRGIYHANLFQSSWKLSGQFTLPAWLGQQPQGRTLSAQAYLVLGVSDQRGITNNPLLHIDGRELPFQVGSREVLATPAIHANLGELDLSQPHSLPFTLALQLMGSQHLSIAPTAELTNVHLQSSWPHPSFQGRFLPNTREVRSDGYSASWQISHLARDFEQTLKAGKAVASTSGRYGHDSAAQAEVLGVSFIDPVNIYVQAERAVKYGLLFIVLTFAAFFLIETTRRIAIHPLQYLLVGLALSIFFLLLVALSEHLPFWISYGIAALACVSLITLYLGAVLRNRLHGLAFGAGITALYGILYGILRSEDNALLMGSVLLFVALAALMLGTRHIDWYSLIGQSKASANPAPSNDKASNKASDKVSAQA</sequence>